<dbReference type="GO" id="GO:0098609">
    <property type="term" value="P:cell-cell adhesion"/>
    <property type="evidence" value="ECO:0007669"/>
    <property type="project" value="TreeGrafter"/>
</dbReference>
<dbReference type="SMART" id="SM00191">
    <property type="entry name" value="Int_alpha"/>
    <property type="match status" value="1"/>
</dbReference>
<sequence length="82" mass="8935">MFLFQVLVFDFAKYENSDLLVKKEMKGEQLGEYFGSALTAADINGDGLSDLVVGSPMYSLPNVADVGIFRTYLSSNVCVTLA</sequence>
<keyword evidence="1" id="KW-0732">Signal</keyword>
<name>A0A5B7IFB5_PORTR</name>
<keyword evidence="6" id="KW-1185">Reference proteome</keyword>
<dbReference type="AlphaFoldDB" id="A0A5B7IFB5"/>
<keyword evidence="5" id="KW-0401">Integrin</keyword>
<evidence type="ECO:0000256" key="4">
    <source>
        <dbReference type="PROSITE-ProRule" id="PRU00803"/>
    </source>
</evidence>
<comment type="caution">
    <text evidence="5">The sequence shown here is derived from an EMBL/GenBank/DDBJ whole genome shotgun (WGS) entry which is preliminary data.</text>
</comment>
<dbReference type="GO" id="GO:0007160">
    <property type="term" value="P:cell-matrix adhesion"/>
    <property type="evidence" value="ECO:0007669"/>
    <property type="project" value="TreeGrafter"/>
</dbReference>
<dbReference type="SUPFAM" id="SSF69318">
    <property type="entry name" value="Integrin alpha N-terminal domain"/>
    <property type="match status" value="1"/>
</dbReference>
<dbReference type="PANTHER" id="PTHR23220">
    <property type="entry name" value="INTEGRIN ALPHA"/>
    <property type="match status" value="1"/>
</dbReference>
<dbReference type="Proteomes" id="UP000324222">
    <property type="component" value="Unassembled WGS sequence"/>
</dbReference>
<evidence type="ECO:0000256" key="3">
    <source>
        <dbReference type="ARBA" id="ARBA00023180"/>
    </source>
</evidence>
<dbReference type="InterPro" id="IPR013519">
    <property type="entry name" value="Int_alpha_beta-p"/>
</dbReference>
<dbReference type="EMBL" id="VSRR010055482">
    <property type="protein sequence ID" value="MPC80945.1"/>
    <property type="molecule type" value="Genomic_DNA"/>
</dbReference>
<dbReference type="GO" id="GO:0005178">
    <property type="term" value="F:integrin binding"/>
    <property type="evidence" value="ECO:0007669"/>
    <property type="project" value="TreeGrafter"/>
</dbReference>
<dbReference type="GO" id="GO:0009897">
    <property type="term" value="C:external side of plasma membrane"/>
    <property type="evidence" value="ECO:0007669"/>
    <property type="project" value="TreeGrafter"/>
</dbReference>
<dbReference type="GO" id="GO:0007229">
    <property type="term" value="P:integrin-mediated signaling pathway"/>
    <property type="evidence" value="ECO:0007669"/>
    <property type="project" value="UniProtKB-KW"/>
</dbReference>
<organism evidence="5 6">
    <name type="scientific">Portunus trituberculatus</name>
    <name type="common">Swimming crab</name>
    <name type="synonym">Neptunus trituberculatus</name>
    <dbReference type="NCBI Taxonomy" id="210409"/>
    <lineage>
        <taxon>Eukaryota</taxon>
        <taxon>Metazoa</taxon>
        <taxon>Ecdysozoa</taxon>
        <taxon>Arthropoda</taxon>
        <taxon>Crustacea</taxon>
        <taxon>Multicrustacea</taxon>
        <taxon>Malacostraca</taxon>
        <taxon>Eumalacostraca</taxon>
        <taxon>Eucarida</taxon>
        <taxon>Decapoda</taxon>
        <taxon>Pleocyemata</taxon>
        <taxon>Brachyura</taxon>
        <taxon>Eubrachyura</taxon>
        <taxon>Portunoidea</taxon>
        <taxon>Portunidae</taxon>
        <taxon>Portuninae</taxon>
        <taxon>Portunus</taxon>
    </lineage>
</organism>
<proteinExistence type="predicted"/>
<evidence type="ECO:0000313" key="5">
    <source>
        <dbReference type="EMBL" id="MPC80945.1"/>
    </source>
</evidence>
<evidence type="ECO:0000256" key="2">
    <source>
        <dbReference type="ARBA" id="ARBA00022737"/>
    </source>
</evidence>
<reference evidence="5 6" key="1">
    <citation type="submission" date="2019-05" db="EMBL/GenBank/DDBJ databases">
        <title>Another draft genome of Portunus trituberculatus and its Hox gene families provides insights of decapod evolution.</title>
        <authorList>
            <person name="Jeong J.-H."/>
            <person name="Song I."/>
            <person name="Kim S."/>
            <person name="Choi T."/>
            <person name="Kim D."/>
            <person name="Ryu S."/>
            <person name="Kim W."/>
        </authorList>
    </citation>
    <scope>NUCLEOTIDE SEQUENCE [LARGE SCALE GENOMIC DNA]</scope>
    <source>
        <tissue evidence="5">Muscle</tissue>
    </source>
</reference>
<accession>A0A5B7IFB5</accession>
<feature type="repeat" description="FG-GAP" evidence="4">
    <location>
        <begin position="20"/>
        <end position="80"/>
    </location>
</feature>
<dbReference type="InterPro" id="IPR028994">
    <property type="entry name" value="Integrin_alpha_N"/>
</dbReference>
<keyword evidence="2" id="KW-0677">Repeat</keyword>
<evidence type="ECO:0000313" key="6">
    <source>
        <dbReference type="Proteomes" id="UP000324222"/>
    </source>
</evidence>
<dbReference type="PROSITE" id="PS51470">
    <property type="entry name" value="FG_GAP"/>
    <property type="match status" value="1"/>
</dbReference>
<evidence type="ECO:0000256" key="1">
    <source>
        <dbReference type="ARBA" id="ARBA00022729"/>
    </source>
</evidence>
<keyword evidence="3" id="KW-0325">Glycoprotein</keyword>
<protein>
    <submittedName>
        <fullName evidence="5">Integrin alpha-11</fullName>
    </submittedName>
</protein>
<dbReference type="Gene3D" id="2.130.10.130">
    <property type="entry name" value="Integrin alpha, N-terminal"/>
    <property type="match status" value="1"/>
</dbReference>
<dbReference type="Pfam" id="PF01839">
    <property type="entry name" value="FG-GAP"/>
    <property type="match status" value="1"/>
</dbReference>
<dbReference type="GO" id="GO:0008305">
    <property type="term" value="C:integrin complex"/>
    <property type="evidence" value="ECO:0007669"/>
    <property type="project" value="TreeGrafter"/>
</dbReference>
<gene>
    <name evidence="5" type="primary">ITGA11</name>
    <name evidence="5" type="ORF">E2C01_075543</name>
</gene>
<dbReference type="InterPro" id="IPR013517">
    <property type="entry name" value="FG-GAP"/>
</dbReference>
<dbReference type="PANTHER" id="PTHR23220:SF122">
    <property type="entry name" value="INTEGRIN ALPHA-PS1"/>
    <property type="match status" value="1"/>
</dbReference>
<dbReference type="OrthoDB" id="6362691at2759"/>
<dbReference type="GO" id="GO:0033627">
    <property type="term" value="P:cell adhesion mediated by integrin"/>
    <property type="evidence" value="ECO:0007669"/>
    <property type="project" value="TreeGrafter"/>
</dbReference>